<organism evidence="9 10">
    <name type="scientific">Rhodofomes roseus</name>
    <dbReference type="NCBI Taxonomy" id="34475"/>
    <lineage>
        <taxon>Eukaryota</taxon>
        <taxon>Fungi</taxon>
        <taxon>Dikarya</taxon>
        <taxon>Basidiomycota</taxon>
        <taxon>Agaricomycotina</taxon>
        <taxon>Agaricomycetes</taxon>
        <taxon>Polyporales</taxon>
        <taxon>Rhodofomes</taxon>
    </lineage>
</organism>
<evidence type="ECO:0000256" key="6">
    <source>
        <dbReference type="PROSITE-ProRule" id="PRU00023"/>
    </source>
</evidence>
<evidence type="ECO:0000259" key="8">
    <source>
        <dbReference type="PROSITE" id="PS50865"/>
    </source>
</evidence>
<dbReference type="PROSITE" id="PS50865">
    <property type="entry name" value="ZF_MYND_2"/>
    <property type="match status" value="1"/>
</dbReference>
<evidence type="ECO:0000256" key="1">
    <source>
        <dbReference type="ARBA" id="ARBA00022723"/>
    </source>
</evidence>
<reference evidence="9 10" key="1">
    <citation type="submission" date="2019-01" db="EMBL/GenBank/DDBJ databases">
        <title>Genome sequencing of the rare red list fungi Fomitopsis rosea.</title>
        <authorList>
            <person name="Buettner E."/>
            <person name="Kellner H."/>
        </authorList>
    </citation>
    <scope>NUCLEOTIDE SEQUENCE [LARGE SCALE GENOMIC DNA]</scope>
    <source>
        <strain evidence="9 10">DSM 105464</strain>
    </source>
</reference>
<keyword evidence="5 6" id="KW-0040">ANK repeat</keyword>
<keyword evidence="2" id="KW-0677">Repeat</keyword>
<dbReference type="Proteomes" id="UP000298390">
    <property type="component" value="Unassembled WGS sequence"/>
</dbReference>
<dbReference type="GO" id="GO:0008270">
    <property type="term" value="F:zinc ion binding"/>
    <property type="evidence" value="ECO:0007669"/>
    <property type="project" value="UniProtKB-KW"/>
</dbReference>
<dbReference type="InterPro" id="IPR036770">
    <property type="entry name" value="Ankyrin_rpt-contain_sf"/>
</dbReference>
<dbReference type="Pfam" id="PF12796">
    <property type="entry name" value="Ank_2"/>
    <property type="match status" value="1"/>
</dbReference>
<keyword evidence="1" id="KW-0479">Metal-binding</keyword>
<dbReference type="PANTHER" id="PTHR24171:SF9">
    <property type="entry name" value="ANKYRIN REPEAT DOMAIN-CONTAINING PROTEIN 39"/>
    <property type="match status" value="1"/>
</dbReference>
<accession>A0A4Y9XYE0</accession>
<dbReference type="AlphaFoldDB" id="A0A4Y9XYE0"/>
<dbReference type="SUPFAM" id="SSF48403">
    <property type="entry name" value="Ankyrin repeat"/>
    <property type="match status" value="1"/>
</dbReference>
<gene>
    <name evidence="9" type="ORF">EVJ58_g8353</name>
</gene>
<dbReference type="PANTHER" id="PTHR24171">
    <property type="entry name" value="ANKYRIN REPEAT DOMAIN-CONTAINING PROTEIN 39-RELATED"/>
    <property type="match status" value="1"/>
</dbReference>
<dbReference type="Gene3D" id="1.25.40.20">
    <property type="entry name" value="Ankyrin repeat-containing domain"/>
    <property type="match status" value="1"/>
</dbReference>
<dbReference type="PROSITE" id="PS50088">
    <property type="entry name" value="ANK_REPEAT"/>
    <property type="match status" value="1"/>
</dbReference>
<name>A0A4Y9XYE0_9APHY</name>
<dbReference type="SMART" id="SM00248">
    <property type="entry name" value="ANK"/>
    <property type="match status" value="2"/>
</dbReference>
<dbReference type="InterPro" id="IPR002110">
    <property type="entry name" value="Ankyrin_rpt"/>
</dbReference>
<keyword evidence="3 7" id="KW-0863">Zinc-finger</keyword>
<evidence type="ECO:0000313" key="10">
    <source>
        <dbReference type="Proteomes" id="UP000298390"/>
    </source>
</evidence>
<comment type="caution">
    <text evidence="9">The sequence shown here is derived from an EMBL/GenBank/DDBJ whole genome shotgun (WGS) entry which is preliminary data.</text>
</comment>
<evidence type="ECO:0000256" key="4">
    <source>
        <dbReference type="ARBA" id="ARBA00022833"/>
    </source>
</evidence>
<dbReference type="EMBL" id="SEKV01000607">
    <property type="protein sequence ID" value="TFY55274.1"/>
    <property type="molecule type" value="Genomic_DNA"/>
</dbReference>
<keyword evidence="4" id="KW-0862">Zinc</keyword>
<dbReference type="STRING" id="34475.A0A4Y9XYE0"/>
<feature type="repeat" description="ANK" evidence="6">
    <location>
        <begin position="141"/>
        <end position="176"/>
    </location>
</feature>
<evidence type="ECO:0000256" key="5">
    <source>
        <dbReference type="ARBA" id="ARBA00023043"/>
    </source>
</evidence>
<sequence>MVMLSFDASDNERGADGNGGYEVHPEMMAILNRTTGFIKDDDVGKRFRHLYRGGTLKQDPSKLKQFAFDCFFGQIAKVKRAVESGQAPDLAGTETPYKFGYCTLVIAGGQRGAAAFPGADHAATLKFLISSGVPMDSCDIAGLTALHHATQSTDGPTLALVRILLESGANVNLQNRYGEIPLLCSFHMADVRLVELFMEFGADLDIPSADGTTGRMIFVNIGPAVTAAITKWIRKRSGERKPLDGKSCAKCGEADVALKICKKCHAAKYCSPECQSTPSICHRCLRCLQYAGEDWPTHKQTCTPFDGVTSVTVRPTYRDIGTLMSPLELTRQAMNLPAIPRPRAHYRSVHTPHVEPDQPKAMVVKVQVPYLGGPVKQGGPLLMYNKKRSLVCTLEVAGNETAYARIAETVWTKGVNGAKAYFPAELNSQDELVIKVGEVLAEQSF</sequence>
<protein>
    <recommendedName>
        <fullName evidence="8">MYND-type domain-containing protein</fullName>
    </recommendedName>
</protein>
<evidence type="ECO:0000313" key="9">
    <source>
        <dbReference type="EMBL" id="TFY55274.1"/>
    </source>
</evidence>
<evidence type="ECO:0000256" key="2">
    <source>
        <dbReference type="ARBA" id="ARBA00022737"/>
    </source>
</evidence>
<dbReference type="PROSITE" id="PS50297">
    <property type="entry name" value="ANK_REP_REGION"/>
    <property type="match status" value="1"/>
</dbReference>
<evidence type="ECO:0000256" key="7">
    <source>
        <dbReference type="PROSITE-ProRule" id="PRU00134"/>
    </source>
</evidence>
<proteinExistence type="predicted"/>
<dbReference type="PROSITE" id="PS01360">
    <property type="entry name" value="ZF_MYND_1"/>
    <property type="match status" value="1"/>
</dbReference>
<feature type="domain" description="MYND-type" evidence="8">
    <location>
        <begin position="248"/>
        <end position="302"/>
    </location>
</feature>
<evidence type="ECO:0000256" key="3">
    <source>
        <dbReference type="ARBA" id="ARBA00022771"/>
    </source>
</evidence>
<dbReference type="InterPro" id="IPR002893">
    <property type="entry name" value="Znf_MYND"/>
</dbReference>